<dbReference type="AlphaFoldDB" id="A0AAW1XRI3"/>
<accession>A0AAW1XRI3</accession>
<dbReference type="EMBL" id="JBEDUW010000003">
    <property type="protein sequence ID" value="KAK9939353.1"/>
    <property type="molecule type" value="Genomic_DNA"/>
</dbReference>
<gene>
    <name evidence="1" type="ORF">M0R45_016050</name>
</gene>
<name>A0AAW1XRI3_RUBAR</name>
<sequence>MAARHERRRRANWAGIDNGLGSTTLCLVVMVLRPWVLEEDVCARVVEETTVGDGMVMVKDDGYREGGMAG</sequence>
<proteinExistence type="predicted"/>
<evidence type="ECO:0000313" key="1">
    <source>
        <dbReference type="EMBL" id="KAK9939353.1"/>
    </source>
</evidence>
<evidence type="ECO:0000313" key="2">
    <source>
        <dbReference type="Proteomes" id="UP001457282"/>
    </source>
</evidence>
<keyword evidence="2" id="KW-1185">Reference proteome</keyword>
<protein>
    <submittedName>
        <fullName evidence="1">Uncharacterized protein</fullName>
    </submittedName>
</protein>
<comment type="caution">
    <text evidence="1">The sequence shown here is derived from an EMBL/GenBank/DDBJ whole genome shotgun (WGS) entry which is preliminary data.</text>
</comment>
<dbReference type="Proteomes" id="UP001457282">
    <property type="component" value="Unassembled WGS sequence"/>
</dbReference>
<organism evidence="1 2">
    <name type="scientific">Rubus argutus</name>
    <name type="common">Southern blackberry</name>
    <dbReference type="NCBI Taxonomy" id="59490"/>
    <lineage>
        <taxon>Eukaryota</taxon>
        <taxon>Viridiplantae</taxon>
        <taxon>Streptophyta</taxon>
        <taxon>Embryophyta</taxon>
        <taxon>Tracheophyta</taxon>
        <taxon>Spermatophyta</taxon>
        <taxon>Magnoliopsida</taxon>
        <taxon>eudicotyledons</taxon>
        <taxon>Gunneridae</taxon>
        <taxon>Pentapetalae</taxon>
        <taxon>rosids</taxon>
        <taxon>fabids</taxon>
        <taxon>Rosales</taxon>
        <taxon>Rosaceae</taxon>
        <taxon>Rosoideae</taxon>
        <taxon>Rosoideae incertae sedis</taxon>
        <taxon>Rubus</taxon>
    </lineage>
</organism>
<reference evidence="1 2" key="1">
    <citation type="journal article" date="2023" name="G3 (Bethesda)">
        <title>A chromosome-length genome assembly and annotation of blackberry (Rubus argutus, cv. 'Hillquist').</title>
        <authorList>
            <person name="Bruna T."/>
            <person name="Aryal R."/>
            <person name="Dudchenko O."/>
            <person name="Sargent D.J."/>
            <person name="Mead D."/>
            <person name="Buti M."/>
            <person name="Cavallini A."/>
            <person name="Hytonen T."/>
            <person name="Andres J."/>
            <person name="Pham M."/>
            <person name="Weisz D."/>
            <person name="Mascagni F."/>
            <person name="Usai G."/>
            <person name="Natali L."/>
            <person name="Bassil N."/>
            <person name="Fernandez G.E."/>
            <person name="Lomsadze A."/>
            <person name="Armour M."/>
            <person name="Olukolu B."/>
            <person name="Poorten T."/>
            <person name="Britton C."/>
            <person name="Davik J."/>
            <person name="Ashrafi H."/>
            <person name="Aiden E.L."/>
            <person name="Borodovsky M."/>
            <person name="Worthington M."/>
        </authorList>
    </citation>
    <scope>NUCLEOTIDE SEQUENCE [LARGE SCALE GENOMIC DNA]</scope>
    <source>
        <strain evidence="1">PI 553951</strain>
    </source>
</reference>